<organism evidence="2">
    <name type="scientific">Ixodes ricinus</name>
    <name type="common">Common tick</name>
    <name type="synonym">Acarus ricinus</name>
    <dbReference type="NCBI Taxonomy" id="34613"/>
    <lineage>
        <taxon>Eukaryota</taxon>
        <taxon>Metazoa</taxon>
        <taxon>Ecdysozoa</taxon>
        <taxon>Arthropoda</taxon>
        <taxon>Chelicerata</taxon>
        <taxon>Arachnida</taxon>
        <taxon>Acari</taxon>
        <taxon>Parasitiformes</taxon>
        <taxon>Ixodida</taxon>
        <taxon>Ixodoidea</taxon>
        <taxon>Ixodidae</taxon>
        <taxon>Ixodinae</taxon>
        <taxon>Ixodes</taxon>
    </lineage>
</organism>
<accession>A0A6B0UJ88</accession>
<dbReference type="AlphaFoldDB" id="A0A6B0UJ88"/>
<keyword evidence="1" id="KW-0732">Signal</keyword>
<feature type="chain" id="PRO_5025647282" evidence="1">
    <location>
        <begin position="30"/>
        <end position="110"/>
    </location>
</feature>
<protein>
    <submittedName>
        <fullName evidence="2">Putative secreted protein</fullName>
    </submittedName>
</protein>
<sequence length="110" mass="11278">MVLLHGRGRTHAVEHLVLLAILLNHLAAALIVSGQHAPEHNKVCPGAKRLGHVSGAGTAAVRDNVTVQAMGSVSTLDDGTQLWIAHAGLFAGGADRTGANAHLDDVCPGE</sequence>
<proteinExistence type="predicted"/>
<dbReference type="EMBL" id="GIFC01007656">
    <property type="protein sequence ID" value="MXU89739.1"/>
    <property type="molecule type" value="Transcribed_RNA"/>
</dbReference>
<evidence type="ECO:0000256" key="1">
    <source>
        <dbReference type="SAM" id="SignalP"/>
    </source>
</evidence>
<reference evidence="2" key="1">
    <citation type="submission" date="2019-12" db="EMBL/GenBank/DDBJ databases">
        <title>An insight into the sialome of adult female Ixodes ricinus ticks feeding for 6 days.</title>
        <authorList>
            <person name="Perner J."/>
            <person name="Ribeiro J.M.C."/>
        </authorList>
    </citation>
    <scope>NUCLEOTIDE SEQUENCE</scope>
    <source>
        <strain evidence="2">Semi-engorged</strain>
        <tissue evidence="2">Salivary glands</tissue>
    </source>
</reference>
<feature type="signal peptide" evidence="1">
    <location>
        <begin position="1"/>
        <end position="29"/>
    </location>
</feature>
<name>A0A6B0UJ88_IXORI</name>
<evidence type="ECO:0000313" key="2">
    <source>
        <dbReference type="EMBL" id="MXU89739.1"/>
    </source>
</evidence>